<dbReference type="EMBL" id="KZ107845">
    <property type="protein sequence ID" value="OSS48640.1"/>
    <property type="molecule type" value="Genomic_DNA"/>
</dbReference>
<evidence type="ECO:0000313" key="1">
    <source>
        <dbReference type="EMBL" id="OSS48640.1"/>
    </source>
</evidence>
<gene>
    <name evidence="1" type="ORF">B5807_06745</name>
</gene>
<sequence length="472" mass="53841">MPHYEDEPKIDTSATTGDWRESLFRDGFVVVKGVLSSQKAQHYRERMFQWLETFPYGFKADDAETWGKEHLPEHMKGGMYHGYKVQHEKVIWDARTESAVIDAFANLWVTNELLVSFDGINLTLPTKDLQHTTPWPHVDQNSKRKRMQCVQGILNLAPNGRDDGGLVVLKGSHNENESFFKLHPETKGAGTWRSMDWHGFDEDEMTWFKKRGCEELKVCADPGDTQTYFDRKTSTFVLDSQMPGLLRRISNTTELAVARSRRTDQANGRGETNRAGTSEVGRTLKPVILEYAVDSQAVIQQSYDQTFPLYVYPWQLLFDFFASLGDINVNFLEMTWKALDNVGQLIVSLNDEFRNRCWGPFAEAKSSMQPVVNCGNLCHDDMVLNRAWPFITCSIGADETVSELSIADVSREPTIEIDVIDAWRTKRNGKPFANHKRPPEPSARLLLEHALADILLVTSKIELLRNLNCYSP</sequence>
<dbReference type="PANTHER" id="PTHR31630">
    <property type="entry name" value="PHYTANOYL-COA DIOXYGENASE-RELATED-RELATED"/>
    <property type="match status" value="1"/>
</dbReference>
<dbReference type="SUPFAM" id="SSF51197">
    <property type="entry name" value="Clavaminate synthase-like"/>
    <property type="match status" value="1"/>
</dbReference>
<protein>
    <submittedName>
        <fullName evidence="1">Uncharacterized protein</fullName>
    </submittedName>
</protein>
<accession>A0A1Y2LXS4</accession>
<dbReference type="Proteomes" id="UP000193240">
    <property type="component" value="Unassembled WGS sequence"/>
</dbReference>
<evidence type="ECO:0000313" key="2">
    <source>
        <dbReference type="Proteomes" id="UP000193240"/>
    </source>
</evidence>
<dbReference type="AlphaFoldDB" id="A0A1Y2LXS4"/>
<name>A0A1Y2LXS4_EPING</name>
<proteinExistence type="predicted"/>
<dbReference type="InParanoid" id="A0A1Y2LXS4"/>
<dbReference type="Gene3D" id="2.60.120.620">
    <property type="entry name" value="q2cbj1_9rhob like domain"/>
    <property type="match status" value="1"/>
</dbReference>
<organism evidence="1 2">
    <name type="scientific">Epicoccum nigrum</name>
    <name type="common">Soil fungus</name>
    <name type="synonym">Epicoccum purpurascens</name>
    <dbReference type="NCBI Taxonomy" id="105696"/>
    <lineage>
        <taxon>Eukaryota</taxon>
        <taxon>Fungi</taxon>
        <taxon>Dikarya</taxon>
        <taxon>Ascomycota</taxon>
        <taxon>Pezizomycotina</taxon>
        <taxon>Dothideomycetes</taxon>
        <taxon>Pleosporomycetidae</taxon>
        <taxon>Pleosporales</taxon>
        <taxon>Pleosporineae</taxon>
        <taxon>Didymellaceae</taxon>
        <taxon>Epicoccum</taxon>
    </lineage>
</organism>
<reference evidence="1 2" key="1">
    <citation type="journal article" date="2017" name="Genome Announc.">
        <title>Genome sequence of the saprophytic ascomycete Epicoccum nigrum ICMP 19927 strain isolated from New Zealand.</title>
        <authorList>
            <person name="Fokin M."/>
            <person name="Fleetwood D."/>
            <person name="Weir B.S."/>
            <person name="Villas-Boas S.G."/>
        </authorList>
    </citation>
    <scope>NUCLEOTIDE SEQUENCE [LARGE SCALE GENOMIC DNA]</scope>
    <source>
        <strain evidence="1 2">ICMP 19927</strain>
    </source>
</reference>
<keyword evidence="2" id="KW-1185">Reference proteome</keyword>
<dbReference type="PANTHER" id="PTHR31630:SF6">
    <property type="entry name" value="PHYTANOYL-COA DIOXYGENASE-RELATED"/>
    <property type="match status" value="1"/>
</dbReference>